<sequence>MPVLFTKRTYESVLILLLIALVITFFNRAEYYDEAWFAEQSFWLIRDGRVRSELFRDYNGWEKSIYVFHKLFIYAGALIMSVTGVTVAASKVVSILFGLLGGYLLWLYGKRYSLEHQWLSLFLYLGCGTLIRYISVNRPETMCMALGLASYLALDPPKQSRSNPVMAGMLAGLAALTHLNGLIYLIAGTSWLFIKIDWKSAFVFVIAGSLTLSIYGLDALLDGNVALLLQQFFNDPATQENLHFSDKLAVLADYHQIFFHSQNEAALSVLFILCAITFRKRISLSQPVLLYTLLILSSFWLLTKSDTDIYFLLFVPWLAIITAHWLVTYLPDQPVLQRRASRILLYLYALVSLIQLREVIVENQTVPNTEDRNALLASYMPATNTKVIAPLAFFFGQMDNYKIRGLTYYYLLERENKEIPLSTFFKTAKEDNVKYIISDYGQNASYNIPSDAPVQIGNYKRIFQDRWNSIYARQ</sequence>
<comment type="subcellular location">
    <subcellularLocation>
        <location evidence="1">Cell membrane</location>
        <topology evidence="1">Multi-pass membrane protein</topology>
    </subcellularLocation>
</comment>
<evidence type="ECO:0000256" key="2">
    <source>
        <dbReference type="ARBA" id="ARBA00022475"/>
    </source>
</evidence>
<organism evidence="9 10">
    <name type="scientific">Arsenicibacter rosenii</name>
    <dbReference type="NCBI Taxonomy" id="1750698"/>
    <lineage>
        <taxon>Bacteria</taxon>
        <taxon>Pseudomonadati</taxon>
        <taxon>Bacteroidota</taxon>
        <taxon>Cytophagia</taxon>
        <taxon>Cytophagales</taxon>
        <taxon>Spirosomataceae</taxon>
        <taxon>Arsenicibacter</taxon>
    </lineage>
</organism>
<keyword evidence="10" id="KW-1185">Reference proteome</keyword>
<evidence type="ECO:0000256" key="3">
    <source>
        <dbReference type="ARBA" id="ARBA00022676"/>
    </source>
</evidence>
<evidence type="ECO:0000313" key="9">
    <source>
        <dbReference type="EMBL" id="OIN55719.1"/>
    </source>
</evidence>
<feature type="transmembrane region" description="Helical" evidence="8">
    <location>
        <begin position="309"/>
        <end position="331"/>
    </location>
</feature>
<gene>
    <name evidence="9" type="ORF">BLX24_28575</name>
</gene>
<evidence type="ECO:0000256" key="6">
    <source>
        <dbReference type="ARBA" id="ARBA00022989"/>
    </source>
</evidence>
<evidence type="ECO:0000256" key="8">
    <source>
        <dbReference type="SAM" id="Phobius"/>
    </source>
</evidence>
<dbReference type="OrthoDB" id="939363at2"/>
<protein>
    <recommendedName>
        <fullName evidence="11">Glycosyltransferase RgtA/B/C/D-like domain-containing protein</fullName>
    </recommendedName>
</protein>
<keyword evidence="3" id="KW-0328">Glycosyltransferase</keyword>
<feature type="transmembrane region" description="Helical" evidence="8">
    <location>
        <begin position="73"/>
        <end position="106"/>
    </location>
</feature>
<dbReference type="GO" id="GO:0016763">
    <property type="term" value="F:pentosyltransferase activity"/>
    <property type="evidence" value="ECO:0007669"/>
    <property type="project" value="TreeGrafter"/>
</dbReference>
<dbReference type="GO" id="GO:0005886">
    <property type="term" value="C:plasma membrane"/>
    <property type="evidence" value="ECO:0007669"/>
    <property type="project" value="UniProtKB-SubCell"/>
</dbReference>
<keyword evidence="6 8" id="KW-1133">Transmembrane helix</keyword>
<dbReference type="Proteomes" id="UP000181790">
    <property type="component" value="Unassembled WGS sequence"/>
</dbReference>
<keyword evidence="5 8" id="KW-0812">Transmembrane</keyword>
<keyword evidence="7 8" id="KW-0472">Membrane</keyword>
<accession>A0A1S2VAN5</accession>
<evidence type="ECO:0000256" key="4">
    <source>
        <dbReference type="ARBA" id="ARBA00022679"/>
    </source>
</evidence>
<dbReference type="RefSeq" id="WP_071506656.1">
    <property type="nucleotide sequence ID" value="NZ_MORL01000040.1"/>
</dbReference>
<dbReference type="InterPro" id="IPR050297">
    <property type="entry name" value="LipidA_mod_glycosyltrf_83"/>
</dbReference>
<feature type="transmembrane region" description="Helical" evidence="8">
    <location>
        <begin position="201"/>
        <end position="221"/>
    </location>
</feature>
<keyword evidence="2" id="KW-1003">Cell membrane</keyword>
<feature type="transmembrane region" description="Helical" evidence="8">
    <location>
        <begin position="165"/>
        <end position="194"/>
    </location>
</feature>
<feature type="transmembrane region" description="Helical" evidence="8">
    <location>
        <begin position="343"/>
        <end position="360"/>
    </location>
</feature>
<evidence type="ECO:0000256" key="1">
    <source>
        <dbReference type="ARBA" id="ARBA00004651"/>
    </source>
</evidence>
<comment type="caution">
    <text evidence="9">The sequence shown here is derived from an EMBL/GenBank/DDBJ whole genome shotgun (WGS) entry which is preliminary data.</text>
</comment>
<evidence type="ECO:0008006" key="11">
    <source>
        <dbReference type="Google" id="ProtNLM"/>
    </source>
</evidence>
<feature type="transmembrane region" description="Helical" evidence="8">
    <location>
        <begin position="118"/>
        <end position="135"/>
    </location>
</feature>
<dbReference type="PANTHER" id="PTHR33908:SF11">
    <property type="entry name" value="MEMBRANE PROTEIN"/>
    <property type="match status" value="1"/>
</dbReference>
<dbReference type="AlphaFoldDB" id="A0A1S2VAN5"/>
<evidence type="ECO:0000313" key="10">
    <source>
        <dbReference type="Proteomes" id="UP000181790"/>
    </source>
</evidence>
<evidence type="ECO:0000256" key="7">
    <source>
        <dbReference type="ARBA" id="ARBA00023136"/>
    </source>
</evidence>
<evidence type="ECO:0000256" key="5">
    <source>
        <dbReference type="ARBA" id="ARBA00022692"/>
    </source>
</evidence>
<feature type="transmembrane region" description="Helical" evidence="8">
    <location>
        <begin position="12"/>
        <end position="29"/>
    </location>
</feature>
<dbReference type="EMBL" id="MORL01000040">
    <property type="protein sequence ID" value="OIN55719.1"/>
    <property type="molecule type" value="Genomic_DNA"/>
</dbReference>
<keyword evidence="4" id="KW-0808">Transferase</keyword>
<name>A0A1S2VAN5_9BACT</name>
<dbReference type="PANTHER" id="PTHR33908">
    <property type="entry name" value="MANNOSYLTRANSFERASE YKCB-RELATED"/>
    <property type="match status" value="1"/>
</dbReference>
<feature type="transmembrane region" description="Helical" evidence="8">
    <location>
        <begin position="288"/>
        <end position="303"/>
    </location>
</feature>
<reference evidence="9 10" key="1">
    <citation type="submission" date="2016-10" db="EMBL/GenBank/DDBJ databases">
        <title>Arsenicibacter rosenii gen. nov., sp. nov., an efficient arsenic-methylating bacterium isolated from an arsenic-contaminated paddy soil.</title>
        <authorList>
            <person name="Huang K."/>
        </authorList>
    </citation>
    <scope>NUCLEOTIDE SEQUENCE [LARGE SCALE GENOMIC DNA]</scope>
    <source>
        <strain evidence="9 10">SM-1</strain>
    </source>
</reference>
<dbReference type="GO" id="GO:0009103">
    <property type="term" value="P:lipopolysaccharide biosynthetic process"/>
    <property type="evidence" value="ECO:0007669"/>
    <property type="project" value="UniProtKB-ARBA"/>
</dbReference>
<proteinExistence type="predicted"/>